<dbReference type="EMBL" id="CP072801">
    <property type="protein sequence ID" value="QTR47668.1"/>
    <property type="molecule type" value="Genomic_DNA"/>
</dbReference>
<accession>A0ABX7WYV3</accession>
<evidence type="ECO:0000313" key="1">
    <source>
        <dbReference type="EMBL" id="QTR47668.1"/>
    </source>
</evidence>
<dbReference type="RefSeq" id="WP_210223916.1">
    <property type="nucleotide sequence ID" value="NZ_CP072801.1"/>
</dbReference>
<name>A0ABX7WYV3_9GAMM</name>
<gene>
    <name evidence="1" type="ORF">J9253_07045</name>
</gene>
<protein>
    <submittedName>
        <fullName evidence="1">Uncharacterized protein</fullName>
    </submittedName>
</protein>
<sequence>MTMTEFDWQARKLAAQCPELSVGVTHEELLHTINALFAPLNLSFEKVLERGGWHHLGGVVNLNMQPIASNLRLWAETESGGDVDTLLDKCSEQILFATKISGTTLYFTASTGDKPQDFLQLEVEVLQEVLDRPLSDPDFLPDSVEEFLDPVDFPRLEPEAVGKPHYHFRRLQAMAEVFADQNFHSRHVLNLLRFMQDWQNSSAGHNDAIFCQHWVMVLQGYQGSDKAEHYNIKPTATFTDKVTDFAENHGLHGAEMAKALHSFDRKVGYPFAWYFLMLNRKGVPTTVADAVLRDQMEAYAYLPARDLKILREWEQRSYSV</sequence>
<keyword evidence="2" id="KW-1185">Reference proteome</keyword>
<proteinExistence type="predicted"/>
<organism evidence="1 2">
    <name type="scientific">Thiothrix litoralis</name>
    <dbReference type="NCBI Taxonomy" id="2891210"/>
    <lineage>
        <taxon>Bacteria</taxon>
        <taxon>Pseudomonadati</taxon>
        <taxon>Pseudomonadota</taxon>
        <taxon>Gammaproteobacteria</taxon>
        <taxon>Thiotrichales</taxon>
        <taxon>Thiotrichaceae</taxon>
        <taxon>Thiothrix</taxon>
    </lineage>
</organism>
<evidence type="ECO:0000313" key="2">
    <source>
        <dbReference type="Proteomes" id="UP000672039"/>
    </source>
</evidence>
<dbReference type="Proteomes" id="UP000672039">
    <property type="component" value="Chromosome"/>
</dbReference>
<reference evidence="1 2" key="1">
    <citation type="submission" date="2021-04" db="EMBL/GenBank/DDBJ databases">
        <title>Genomics, taxonomy and metabolism of representatives of sulfur bacteria of the genus Thiothrix: Thiothrix fructosivorans QT, Thiothrix unzii A1T and three new species, Thiothrix subterranea sp. nov., Thiothrix litoralis sp. nov. and 'Candidatus Thiothrix anitrata' sp. nov.</title>
        <authorList>
            <person name="Ravin N.V."/>
            <person name="Smolyakov D."/>
            <person name="Rudenko T.S."/>
            <person name="Mardanov A.V."/>
            <person name="Beletsky A.V."/>
            <person name="Markov N.D."/>
            <person name="Fomenkov A.I."/>
            <person name="Roberts R.J."/>
            <person name="Karnachuk O.V."/>
            <person name="Novikov A."/>
            <person name="Grabovich M.Y."/>
        </authorList>
    </citation>
    <scope>NUCLEOTIDE SEQUENCE [LARGE SCALE GENOMIC DNA]</scope>
    <source>
        <strain evidence="1 2">AS</strain>
    </source>
</reference>